<dbReference type="EMBL" id="JADOEL010000001">
    <property type="protein sequence ID" value="MBF8176366.1"/>
    <property type="molecule type" value="Genomic_DNA"/>
</dbReference>
<name>A0ABS0ENK0_9BURK</name>
<gene>
    <name evidence="3" type="ORF">IXC47_01575</name>
</gene>
<feature type="domain" description="CheW-like" evidence="2">
    <location>
        <begin position="47"/>
        <end position="186"/>
    </location>
</feature>
<proteinExistence type="predicted"/>
<feature type="compositionally biased region" description="Polar residues" evidence="1">
    <location>
        <begin position="1"/>
        <end position="17"/>
    </location>
</feature>
<dbReference type="Gene3D" id="2.40.50.180">
    <property type="entry name" value="CheA-289, Domain 4"/>
    <property type="match status" value="1"/>
</dbReference>
<accession>A0ABS0ENK0</accession>
<protein>
    <submittedName>
        <fullName evidence="3">Chemotaxis protein CheW</fullName>
    </submittedName>
</protein>
<dbReference type="Proteomes" id="UP000657372">
    <property type="component" value="Unassembled WGS sequence"/>
</dbReference>
<dbReference type="PANTHER" id="PTHR22617">
    <property type="entry name" value="CHEMOTAXIS SENSOR HISTIDINE KINASE-RELATED"/>
    <property type="match status" value="1"/>
</dbReference>
<evidence type="ECO:0000259" key="2">
    <source>
        <dbReference type="PROSITE" id="PS50851"/>
    </source>
</evidence>
<comment type="caution">
    <text evidence="3">The sequence shown here is derived from an EMBL/GenBank/DDBJ whole genome shotgun (WGS) entry which is preliminary data.</text>
</comment>
<dbReference type="InterPro" id="IPR002545">
    <property type="entry name" value="CheW-lke_dom"/>
</dbReference>
<feature type="region of interest" description="Disordered" evidence="1">
    <location>
        <begin position="1"/>
        <end position="20"/>
    </location>
</feature>
<evidence type="ECO:0000313" key="4">
    <source>
        <dbReference type="Proteomes" id="UP000657372"/>
    </source>
</evidence>
<dbReference type="PROSITE" id="PS50851">
    <property type="entry name" value="CHEW"/>
    <property type="match status" value="1"/>
</dbReference>
<dbReference type="InterPro" id="IPR036061">
    <property type="entry name" value="CheW-like_dom_sf"/>
</dbReference>
<dbReference type="RefSeq" id="WP_175624983.1">
    <property type="nucleotide sequence ID" value="NZ_JADOEL010000001.1"/>
</dbReference>
<dbReference type="SUPFAM" id="SSF50341">
    <property type="entry name" value="CheW-like"/>
    <property type="match status" value="1"/>
</dbReference>
<dbReference type="PANTHER" id="PTHR22617:SF43">
    <property type="entry name" value="PROTEIN PILI"/>
    <property type="match status" value="1"/>
</dbReference>
<dbReference type="SMART" id="SM00260">
    <property type="entry name" value="CheW"/>
    <property type="match status" value="1"/>
</dbReference>
<organism evidence="3 4">
    <name type="scientific">Herminiimonas contaminans</name>
    <dbReference type="NCBI Taxonomy" id="1111140"/>
    <lineage>
        <taxon>Bacteria</taxon>
        <taxon>Pseudomonadati</taxon>
        <taxon>Pseudomonadota</taxon>
        <taxon>Betaproteobacteria</taxon>
        <taxon>Burkholderiales</taxon>
        <taxon>Oxalobacteraceae</taxon>
        <taxon>Herminiimonas</taxon>
    </lineage>
</organism>
<sequence>MSQPTSDFQTDSASPKSDITARRTRLREFQAQLVERMQTARSGTDARVSQLGVMIGDQRWLLNLQTAGEIVSVGTITPVPLTQPWFLGLTNIRGNLISVIDFARFQGLPTTNIEKDSRIVAFGPSLAFNSGLLVSRVLGLRNVAQMQLQADTAEADAPWASKRYLDQESQVWTELDLSSVIQNPQFLHVGL</sequence>
<evidence type="ECO:0000256" key="1">
    <source>
        <dbReference type="SAM" id="MobiDB-lite"/>
    </source>
</evidence>
<dbReference type="InterPro" id="IPR039315">
    <property type="entry name" value="CheW"/>
</dbReference>
<reference evidence="3 4" key="1">
    <citation type="submission" date="2020-11" db="EMBL/GenBank/DDBJ databases">
        <title>WGS of Herminiimonas contaminans strain Marseille-Q4544 isolated from planarians Schmidtea mediterranea.</title>
        <authorList>
            <person name="Kangale L."/>
        </authorList>
    </citation>
    <scope>NUCLEOTIDE SEQUENCE [LARGE SCALE GENOMIC DNA]</scope>
    <source>
        <strain evidence="3 4">Marseille-Q4544</strain>
    </source>
</reference>
<evidence type="ECO:0000313" key="3">
    <source>
        <dbReference type="EMBL" id="MBF8176366.1"/>
    </source>
</evidence>
<keyword evidence="4" id="KW-1185">Reference proteome</keyword>
<dbReference type="Pfam" id="PF01584">
    <property type="entry name" value="CheW"/>
    <property type="match status" value="1"/>
</dbReference>